<comment type="cofactor">
    <cofactor evidence="9">
        <name>Fe(2+)</name>
        <dbReference type="ChEBI" id="CHEBI:29033"/>
    </cofactor>
    <cofactor evidence="9">
        <name>Mn(2+)</name>
        <dbReference type="ChEBI" id="CHEBI:29035"/>
    </cofactor>
</comment>
<organism evidence="10 11">
    <name type="scientific">Mucilaginibacter terrae</name>
    <dbReference type="NCBI Taxonomy" id="1955052"/>
    <lineage>
        <taxon>Bacteria</taxon>
        <taxon>Pseudomonadati</taxon>
        <taxon>Bacteroidota</taxon>
        <taxon>Sphingobacteriia</taxon>
        <taxon>Sphingobacteriales</taxon>
        <taxon>Sphingobacteriaceae</taxon>
        <taxon>Mucilaginibacter</taxon>
    </lineage>
</organism>
<dbReference type="InterPro" id="IPR036237">
    <property type="entry name" value="Xyl_isomerase-like_sf"/>
</dbReference>
<keyword evidence="7 9" id="KW-0464">Manganese</keyword>
<dbReference type="HAMAP" id="MF_00106">
    <property type="entry name" value="UxuA"/>
    <property type="match status" value="1"/>
</dbReference>
<evidence type="ECO:0000256" key="8">
    <source>
        <dbReference type="ARBA" id="ARBA00023239"/>
    </source>
</evidence>
<evidence type="ECO:0000256" key="9">
    <source>
        <dbReference type="HAMAP-Rule" id="MF_00106"/>
    </source>
</evidence>
<dbReference type="GO" id="GO:0008927">
    <property type="term" value="F:mannonate dehydratase activity"/>
    <property type="evidence" value="ECO:0007669"/>
    <property type="project" value="UniProtKB-EC"/>
</dbReference>
<evidence type="ECO:0000256" key="3">
    <source>
        <dbReference type="ARBA" id="ARBA00004892"/>
    </source>
</evidence>
<comment type="pathway">
    <text evidence="3 9">Carbohydrate metabolism; pentose and glucuronate interconversion.</text>
</comment>
<comment type="function">
    <text evidence="2 9">Catalyzes the dehydration of D-mannonate.</text>
</comment>
<dbReference type="PANTHER" id="PTHR30387:SF2">
    <property type="entry name" value="MANNONATE DEHYDRATASE"/>
    <property type="match status" value="1"/>
</dbReference>
<dbReference type="PIRSF" id="PIRSF016049">
    <property type="entry name" value="Man_dehyd"/>
    <property type="match status" value="1"/>
</dbReference>
<keyword evidence="11" id="KW-1185">Reference proteome</keyword>
<dbReference type="Pfam" id="PF03786">
    <property type="entry name" value="UxuA"/>
    <property type="match status" value="1"/>
</dbReference>
<proteinExistence type="inferred from homology"/>
<accession>A0ABU3GX57</accession>
<dbReference type="SUPFAM" id="SSF51658">
    <property type="entry name" value="Xylose isomerase-like"/>
    <property type="match status" value="1"/>
</dbReference>
<dbReference type="EC" id="4.2.1.8" evidence="5 9"/>
<keyword evidence="6 9" id="KW-0408">Iron</keyword>
<comment type="similarity">
    <text evidence="4 9">Belongs to the mannonate dehydratase family.</text>
</comment>
<dbReference type="NCBIfam" id="NF003027">
    <property type="entry name" value="PRK03906.1"/>
    <property type="match status" value="1"/>
</dbReference>
<dbReference type="Proteomes" id="UP001258315">
    <property type="component" value="Unassembled WGS sequence"/>
</dbReference>
<dbReference type="NCBIfam" id="TIGR00695">
    <property type="entry name" value="uxuA"/>
    <property type="match status" value="1"/>
</dbReference>
<dbReference type="PANTHER" id="PTHR30387">
    <property type="entry name" value="MANNONATE DEHYDRATASE"/>
    <property type="match status" value="1"/>
</dbReference>
<dbReference type="EMBL" id="JAVLVU010000001">
    <property type="protein sequence ID" value="MDT3404355.1"/>
    <property type="molecule type" value="Genomic_DNA"/>
</dbReference>
<name>A0ABU3GX57_9SPHI</name>
<evidence type="ECO:0000313" key="11">
    <source>
        <dbReference type="Proteomes" id="UP001258315"/>
    </source>
</evidence>
<evidence type="ECO:0000256" key="2">
    <source>
        <dbReference type="ARBA" id="ARBA00002713"/>
    </source>
</evidence>
<comment type="catalytic activity">
    <reaction evidence="1 9">
        <text>D-mannonate = 2-dehydro-3-deoxy-D-gluconate + H2O</text>
        <dbReference type="Rhea" id="RHEA:20097"/>
        <dbReference type="ChEBI" id="CHEBI:15377"/>
        <dbReference type="ChEBI" id="CHEBI:17767"/>
        <dbReference type="ChEBI" id="CHEBI:57990"/>
        <dbReference type="EC" id="4.2.1.8"/>
    </reaction>
</comment>
<evidence type="ECO:0000256" key="7">
    <source>
        <dbReference type="ARBA" id="ARBA00023211"/>
    </source>
</evidence>
<evidence type="ECO:0000256" key="5">
    <source>
        <dbReference type="ARBA" id="ARBA00012927"/>
    </source>
</evidence>
<protein>
    <recommendedName>
        <fullName evidence="5 9">Mannonate dehydratase</fullName>
        <ecNumber evidence="5 9">4.2.1.8</ecNumber>
    </recommendedName>
    <alternativeName>
        <fullName evidence="9">D-mannonate hydro-lyase</fullName>
    </alternativeName>
</protein>
<dbReference type="InterPro" id="IPR004628">
    <property type="entry name" value="Man_deHydtase"/>
</dbReference>
<reference evidence="11" key="1">
    <citation type="submission" date="2023-07" db="EMBL/GenBank/DDBJ databases">
        <title>Functional and genomic diversity of the sorghum phyllosphere microbiome.</title>
        <authorList>
            <person name="Shade A."/>
        </authorList>
    </citation>
    <scope>NUCLEOTIDE SEQUENCE [LARGE SCALE GENOMIC DNA]</scope>
    <source>
        <strain evidence="11">SORGH_AS_0422</strain>
    </source>
</reference>
<evidence type="ECO:0000256" key="4">
    <source>
        <dbReference type="ARBA" id="ARBA00007389"/>
    </source>
</evidence>
<evidence type="ECO:0000256" key="1">
    <source>
        <dbReference type="ARBA" id="ARBA00001794"/>
    </source>
</evidence>
<sequence length="394" mass="44230">MSLEQTWRWYGPNDPVSLSDIKQAGATGIVSALHHVPNGTVWEVEEINKRKAIIEEAGLTWSVVESVPVHEDIKKRTGNYQQYIDNYKQSIKNLGAFGIDIVCYNFMPVLDWTRTNLDYEMPDGSTALRFEAAAFAAFELYILKRPGAEESYSAEQKEKAAAYLKNLSEEDKTILVKNIIAGLPGSEEGYTVEQFLKVLEGYNGIGPNELKANLFSFLREVIPAAEEAGVLMCIHPDDPPYPILGLPRVVSTEADINELYAAVPSHNNGLTYCTGSFGVREDNDLAGMVQRLGHRIHFIHLRSTRRDSEGNFHEADHLDGDVDMYAVMKALVEEQNRRKLDGRKDLRMPFRPDHGHKMLDDLKKKTNPGYSAIGRLRGLAELRGLELGIIRSLQ</sequence>
<dbReference type="RefSeq" id="WP_311951684.1">
    <property type="nucleotide sequence ID" value="NZ_JAVLVU010000001.1"/>
</dbReference>
<dbReference type="Gene3D" id="3.20.20.150">
    <property type="entry name" value="Divalent-metal-dependent TIM barrel enzymes"/>
    <property type="match status" value="1"/>
</dbReference>
<evidence type="ECO:0000256" key="6">
    <source>
        <dbReference type="ARBA" id="ARBA00023004"/>
    </source>
</evidence>
<keyword evidence="8 9" id="KW-0456">Lyase</keyword>
<evidence type="ECO:0000313" key="10">
    <source>
        <dbReference type="EMBL" id="MDT3404355.1"/>
    </source>
</evidence>
<gene>
    <name evidence="9" type="primary">uxuA</name>
    <name evidence="10" type="ORF">QE417_003427</name>
</gene>
<comment type="caution">
    <text evidence="10">The sequence shown here is derived from an EMBL/GenBank/DDBJ whole genome shotgun (WGS) entry which is preliminary data.</text>
</comment>